<comment type="subcellular location">
    <subcellularLocation>
        <location evidence="1 8">Cell membrane</location>
        <topology evidence="1 8">Multi-pass membrane protein</topology>
    </subcellularLocation>
</comment>
<evidence type="ECO:0000256" key="5">
    <source>
        <dbReference type="ARBA" id="ARBA00022692"/>
    </source>
</evidence>
<accession>A0A1M5NIC1</accession>
<dbReference type="InterPro" id="IPR002781">
    <property type="entry name" value="TM_pro_TauE-like"/>
</dbReference>
<evidence type="ECO:0000256" key="4">
    <source>
        <dbReference type="ARBA" id="ARBA00022475"/>
    </source>
</evidence>
<evidence type="ECO:0000256" key="3">
    <source>
        <dbReference type="ARBA" id="ARBA00022448"/>
    </source>
</evidence>
<keyword evidence="5 8" id="KW-0812">Transmembrane</keyword>
<dbReference type="InterPro" id="IPR052017">
    <property type="entry name" value="TSUP"/>
</dbReference>
<evidence type="ECO:0000313" key="9">
    <source>
        <dbReference type="EMBL" id="SHG89242.1"/>
    </source>
</evidence>
<dbReference type="PANTHER" id="PTHR30269">
    <property type="entry name" value="TRANSMEMBRANE PROTEIN YFCA"/>
    <property type="match status" value="1"/>
</dbReference>
<gene>
    <name evidence="9" type="ORF">SAMN05216361_3246</name>
</gene>
<keyword evidence="6 8" id="KW-1133">Transmembrane helix</keyword>
<feature type="transmembrane region" description="Helical" evidence="8">
    <location>
        <begin position="108"/>
        <end position="125"/>
    </location>
</feature>
<keyword evidence="10" id="KW-1185">Reference proteome</keyword>
<reference evidence="10" key="1">
    <citation type="submission" date="2016-11" db="EMBL/GenBank/DDBJ databases">
        <authorList>
            <person name="Varghese N."/>
            <person name="Submissions S."/>
        </authorList>
    </citation>
    <scope>NUCLEOTIDE SEQUENCE [LARGE SCALE GENOMIC DNA]</scope>
    <source>
        <strain evidence="10">CGMCC 1.8995</strain>
    </source>
</reference>
<proteinExistence type="inferred from homology"/>
<dbReference type="EMBL" id="FQWD01000005">
    <property type="protein sequence ID" value="SHG89242.1"/>
    <property type="molecule type" value="Genomic_DNA"/>
</dbReference>
<dbReference type="STRING" id="634436.SAMN05216361_3246"/>
<protein>
    <recommendedName>
        <fullName evidence="8">Probable membrane transporter protein</fullName>
    </recommendedName>
</protein>
<evidence type="ECO:0000313" key="10">
    <source>
        <dbReference type="Proteomes" id="UP000184520"/>
    </source>
</evidence>
<evidence type="ECO:0000256" key="6">
    <source>
        <dbReference type="ARBA" id="ARBA00022989"/>
    </source>
</evidence>
<feature type="transmembrane region" description="Helical" evidence="8">
    <location>
        <begin position="84"/>
        <end position="102"/>
    </location>
</feature>
<dbReference type="GO" id="GO:0005886">
    <property type="term" value="C:plasma membrane"/>
    <property type="evidence" value="ECO:0007669"/>
    <property type="project" value="UniProtKB-SubCell"/>
</dbReference>
<dbReference type="PANTHER" id="PTHR30269:SF37">
    <property type="entry name" value="MEMBRANE TRANSPORTER PROTEIN"/>
    <property type="match status" value="1"/>
</dbReference>
<keyword evidence="4 8" id="KW-1003">Cell membrane</keyword>
<evidence type="ECO:0000256" key="1">
    <source>
        <dbReference type="ARBA" id="ARBA00004651"/>
    </source>
</evidence>
<feature type="transmembrane region" description="Helical" evidence="8">
    <location>
        <begin position="233"/>
        <end position="251"/>
    </location>
</feature>
<dbReference type="AlphaFoldDB" id="A0A1M5NIC1"/>
<feature type="transmembrane region" description="Helical" evidence="8">
    <location>
        <begin position="41"/>
        <end position="63"/>
    </location>
</feature>
<comment type="similarity">
    <text evidence="2 8">Belongs to the 4-toluene sulfonate uptake permease (TSUP) (TC 2.A.102) family.</text>
</comment>
<keyword evidence="3" id="KW-0813">Transport</keyword>
<evidence type="ECO:0000256" key="2">
    <source>
        <dbReference type="ARBA" id="ARBA00009142"/>
    </source>
</evidence>
<organism evidence="9 10">
    <name type="scientific">Marisediminitalea aggregata</name>
    <dbReference type="NCBI Taxonomy" id="634436"/>
    <lineage>
        <taxon>Bacteria</taxon>
        <taxon>Pseudomonadati</taxon>
        <taxon>Pseudomonadota</taxon>
        <taxon>Gammaproteobacteria</taxon>
        <taxon>Alteromonadales</taxon>
        <taxon>Alteromonadaceae</taxon>
        <taxon>Marisediminitalea</taxon>
    </lineage>
</organism>
<dbReference type="RefSeq" id="WP_073324210.1">
    <property type="nucleotide sequence ID" value="NZ_FQWD01000005.1"/>
</dbReference>
<keyword evidence="7 8" id="KW-0472">Membrane</keyword>
<dbReference type="Pfam" id="PF01925">
    <property type="entry name" value="TauE"/>
    <property type="match status" value="1"/>
</dbReference>
<evidence type="ECO:0000256" key="8">
    <source>
        <dbReference type="RuleBase" id="RU363041"/>
    </source>
</evidence>
<feature type="transmembrane region" description="Helical" evidence="8">
    <location>
        <begin position="12"/>
        <end position="35"/>
    </location>
</feature>
<feature type="transmembrane region" description="Helical" evidence="8">
    <location>
        <begin position="201"/>
        <end position="221"/>
    </location>
</feature>
<dbReference type="Proteomes" id="UP000184520">
    <property type="component" value="Unassembled WGS sequence"/>
</dbReference>
<name>A0A1M5NIC1_9ALTE</name>
<sequence length="255" mass="27236">MDSMFDLLTAGVLEPVTALGLILLAGFTSFVTGAMGLGGGMLLLVVMASTLPIAALIPVHGLVQLGSNASRSVMTFRHLDRTMFKYFAVGTVIGALVASLVVVQLPLLLIQLAIAVFLLLVVWGVKPKQRETSPSGSVVAGAFTTFLSMFVGASGPMVASVVFRNGYDKLTHTATFATCMTFQHSLKAVVFTFVGFAFWQWLPLVVAMIASGAVGTWLGLKLLNKIPVEKFKLLFKIILTVLALRLLYQAVLSLL</sequence>
<feature type="transmembrane region" description="Helical" evidence="8">
    <location>
        <begin position="137"/>
        <end position="163"/>
    </location>
</feature>
<dbReference type="OrthoDB" id="6197550at2"/>
<evidence type="ECO:0000256" key="7">
    <source>
        <dbReference type="ARBA" id="ARBA00023136"/>
    </source>
</evidence>